<dbReference type="AlphaFoldDB" id="A0A4Y7LC52"/>
<reference evidence="2 3" key="1">
    <citation type="journal article" date="2018" name="Science">
        <title>The opium poppy genome and morphinan production.</title>
        <authorList>
            <person name="Guo L."/>
            <person name="Winzer T."/>
            <person name="Yang X."/>
            <person name="Li Y."/>
            <person name="Ning Z."/>
            <person name="He Z."/>
            <person name="Teodor R."/>
            <person name="Lu Y."/>
            <person name="Bowser T.A."/>
            <person name="Graham I.A."/>
            <person name="Ye K."/>
        </authorList>
    </citation>
    <scope>NUCLEOTIDE SEQUENCE [LARGE SCALE GENOMIC DNA]</scope>
    <source>
        <strain evidence="3">cv. HN1</strain>
        <tissue evidence="2">Leaves</tissue>
    </source>
</reference>
<proteinExistence type="predicted"/>
<dbReference type="EMBL" id="CM010724">
    <property type="protein sequence ID" value="RZC81861.1"/>
    <property type="molecule type" value="Genomic_DNA"/>
</dbReference>
<accession>A0A4Y7LC52</accession>
<dbReference type="Proteomes" id="UP000316621">
    <property type="component" value="Chromosome 10"/>
</dbReference>
<gene>
    <name evidence="2" type="ORF">C5167_044431</name>
</gene>
<sequence>MEGSCKSHLSMIAVVLLILGMCLGQISASRESDFQACFEPCYLPCVQPKPGDIYLSKKCMDKCTKDCNKKSPLDNHRKILAKKN</sequence>
<evidence type="ECO:0000313" key="3">
    <source>
        <dbReference type="Proteomes" id="UP000316621"/>
    </source>
</evidence>
<dbReference type="Gramene" id="RZC81861">
    <property type="protein sequence ID" value="RZC81861"/>
    <property type="gene ID" value="C5167_044431"/>
</dbReference>
<name>A0A4Y7LC52_PAPSO</name>
<keyword evidence="1" id="KW-0732">Signal</keyword>
<feature type="chain" id="PRO_5021463650" evidence="1">
    <location>
        <begin position="29"/>
        <end position="84"/>
    </location>
</feature>
<keyword evidence="3" id="KW-1185">Reference proteome</keyword>
<organism evidence="2 3">
    <name type="scientific">Papaver somniferum</name>
    <name type="common">Opium poppy</name>
    <dbReference type="NCBI Taxonomy" id="3469"/>
    <lineage>
        <taxon>Eukaryota</taxon>
        <taxon>Viridiplantae</taxon>
        <taxon>Streptophyta</taxon>
        <taxon>Embryophyta</taxon>
        <taxon>Tracheophyta</taxon>
        <taxon>Spermatophyta</taxon>
        <taxon>Magnoliopsida</taxon>
        <taxon>Ranunculales</taxon>
        <taxon>Papaveraceae</taxon>
        <taxon>Papaveroideae</taxon>
        <taxon>Papaver</taxon>
    </lineage>
</organism>
<protein>
    <submittedName>
        <fullName evidence="2">Uncharacterized protein</fullName>
    </submittedName>
</protein>
<evidence type="ECO:0000313" key="2">
    <source>
        <dbReference type="EMBL" id="RZC81861.1"/>
    </source>
</evidence>
<feature type="signal peptide" evidence="1">
    <location>
        <begin position="1"/>
        <end position="28"/>
    </location>
</feature>
<evidence type="ECO:0000256" key="1">
    <source>
        <dbReference type="SAM" id="SignalP"/>
    </source>
</evidence>